<protein>
    <submittedName>
        <fullName evidence="2">Uncharacterized protein</fullName>
    </submittedName>
</protein>
<organism evidence="2">
    <name type="scientific">Pongo abelii</name>
    <name type="common">Sumatran orangutan</name>
    <name type="synonym">Pongo pygmaeus abelii</name>
    <dbReference type="NCBI Taxonomy" id="9601"/>
    <lineage>
        <taxon>Eukaryota</taxon>
        <taxon>Metazoa</taxon>
        <taxon>Chordata</taxon>
        <taxon>Craniata</taxon>
        <taxon>Vertebrata</taxon>
        <taxon>Euteleostomi</taxon>
        <taxon>Mammalia</taxon>
        <taxon>Eutheria</taxon>
        <taxon>Euarchontoglires</taxon>
        <taxon>Primates</taxon>
        <taxon>Haplorrhini</taxon>
        <taxon>Catarrhini</taxon>
        <taxon>Hominidae</taxon>
        <taxon>Pongo</taxon>
    </lineage>
</organism>
<accession>A0A2J8RAK2</accession>
<dbReference type="AlphaFoldDB" id="A0A2J8RAK2"/>
<reference evidence="2" key="1">
    <citation type="submission" date="2017-12" db="EMBL/GenBank/DDBJ databases">
        <title>High-resolution comparative analysis of great ape genomes.</title>
        <authorList>
            <person name="Pollen A."/>
            <person name="Hastie A."/>
            <person name="Hormozdiari F."/>
            <person name="Dougherty M."/>
            <person name="Liu R."/>
            <person name="Chaisson M."/>
            <person name="Hoppe E."/>
            <person name="Hill C."/>
            <person name="Pang A."/>
            <person name="Hillier L."/>
            <person name="Baker C."/>
            <person name="Armstrong J."/>
            <person name="Shendure J."/>
            <person name="Paten B."/>
            <person name="Wilson R."/>
            <person name="Chao H."/>
            <person name="Schneider V."/>
            <person name="Ventura M."/>
            <person name="Kronenberg Z."/>
            <person name="Murali S."/>
            <person name="Gordon D."/>
            <person name="Cantsilieris S."/>
            <person name="Munson K."/>
            <person name="Nelson B."/>
            <person name="Raja A."/>
            <person name="Underwood J."/>
            <person name="Diekhans M."/>
            <person name="Fiddes I."/>
            <person name="Haussler D."/>
            <person name="Eichler E."/>
        </authorList>
    </citation>
    <scope>NUCLEOTIDE SEQUENCE [LARGE SCALE GENOMIC DNA]</scope>
    <source>
        <strain evidence="2">Susie</strain>
    </source>
</reference>
<name>A0A2J8RAK2_PONAB</name>
<evidence type="ECO:0000256" key="1">
    <source>
        <dbReference type="SAM" id="MobiDB-lite"/>
    </source>
</evidence>
<proteinExistence type="predicted"/>
<feature type="region of interest" description="Disordered" evidence="1">
    <location>
        <begin position="58"/>
        <end position="91"/>
    </location>
</feature>
<comment type="caution">
    <text evidence="2">The sequence shown here is derived from an EMBL/GenBank/DDBJ whole genome shotgun (WGS) entry which is preliminary data.</text>
</comment>
<evidence type="ECO:0000313" key="2">
    <source>
        <dbReference type="EMBL" id="PNJ05555.1"/>
    </source>
</evidence>
<sequence length="91" mass="9617">MAAAAAGAGSGPWAAQEKKFPRALLSFFIYNPGSGRGKERTRFIVRCRSSATACTRTLRGSRTAAGPRWAVPAHVPGHSAGEPAHHPGHQR</sequence>
<gene>
    <name evidence="2" type="ORF">CR201_G0052452</name>
</gene>
<dbReference type="EMBL" id="NDHI03003724">
    <property type="protein sequence ID" value="PNJ05555.1"/>
    <property type="molecule type" value="Genomic_DNA"/>
</dbReference>